<gene>
    <name evidence="9" type="ORF">QTO34_019516</name>
</gene>
<reference evidence="9" key="1">
    <citation type="submission" date="2023-06" db="EMBL/GenBank/DDBJ databases">
        <title>Reference genome for the Northern bat (Eptesicus nilssonii), a most northern bat species.</title>
        <authorList>
            <person name="Laine V.N."/>
            <person name="Pulliainen A.T."/>
            <person name="Lilley T.M."/>
        </authorList>
    </citation>
    <scope>NUCLEOTIDE SEQUENCE</scope>
    <source>
        <strain evidence="9">BLF_Eptnil</strain>
        <tissue evidence="9">Kidney</tissue>
    </source>
</reference>
<evidence type="ECO:0000256" key="6">
    <source>
        <dbReference type="ARBA" id="ARBA00022801"/>
    </source>
</evidence>
<feature type="domain" description="Ribonuclease A-domain" evidence="8">
    <location>
        <begin position="28"/>
        <end position="121"/>
    </location>
</feature>
<evidence type="ECO:0000313" key="9">
    <source>
        <dbReference type="EMBL" id="KAK1338857.1"/>
    </source>
</evidence>
<dbReference type="GO" id="GO:0004519">
    <property type="term" value="F:endonuclease activity"/>
    <property type="evidence" value="ECO:0007669"/>
    <property type="project" value="UniProtKB-KW"/>
</dbReference>
<dbReference type="Pfam" id="PF00074">
    <property type="entry name" value="RnaseA"/>
    <property type="match status" value="1"/>
</dbReference>
<keyword evidence="5" id="KW-0255">Endonuclease</keyword>
<dbReference type="InterPro" id="IPR023411">
    <property type="entry name" value="RNaseA_AS"/>
</dbReference>
<keyword evidence="7" id="KW-0732">Signal</keyword>
<accession>A0AA40HX20</accession>
<sequence>MALQKTLSLLLLLLLTLLGLGLVQPSYGQSMYQRFLRQHVDPTVTGGDIKYCNLMMQRRRMTQFHCKQFNTFIHEDIWNIRSICSTTNIRCKNGKMNCHEDPQVILVTEMSSSLKVLGALLLLLFPFCGLHVHSENLSWREFMKQHHLSTSWEFNEYRCNDLMRGKEAPKDRNYHIFIYTFWHKIEHVCIRNWRDRYRNVYIWAQYPFKVIKCYRRNNKKGYKEHRSYSYIEFHCGTNGFVDSIEDIRLLEVISNL</sequence>
<evidence type="ECO:0000313" key="10">
    <source>
        <dbReference type="Proteomes" id="UP001177744"/>
    </source>
</evidence>
<comment type="subcellular location">
    <subcellularLocation>
        <location evidence="1">Secreted</location>
    </subcellularLocation>
</comment>
<comment type="caution">
    <text evidence="9">The sequence shown here is derived from an EMBL/GenBank/DDBJ whole genome shotgun (WGS) entry which is preliminary data.</text>
</comment>
<feature type="chain" id="PRO_5041282661" description="Ribonuclease A-domain domain-containing protein" evidence="7">
    <location>
        <begin position="29"/>
        <end position="256"/>
    </location>
</feature>
<dbReference type="Gene3D" id="3.10.130.10">
    <property type="entry name" value="Ribonuclease A-like domain"/>
    <property type="match status" value="2"/>
</dbReference>
<dbReference type="InterPro" id="IPR001427">
    <property type="entry name" value="RNaseA"/>
</dbReference>
<dbReference type="CDD" id="cd06265">
    <property type="entry name" value="RNase_A_canonical"/>
    <property type="match status" value="1"/>
</dbReference>
<evidence type="ECO:0000256" key="7">
    <source>
        <dbReference type="SAM" id="SignalP"/>
    </source>
</evidence>
<evidence type="ECO:0000256" key="4">
    <source>
        <dbReference type="ARBA" id="ARBA00022722"/>
    </source>
</evidence>
<dbReference type="InterPro" id="IPR036816">
    <property type="entry name" value="RNaseA-like_dom_sf"/>
</dbReference>
<dbReference type="InterPro" id="IPR023412">
    <property type="entry name" value="RNaseA_domain"/>
</dbReference>
<evidence type="ECO:0000259" key="8">
    <source>
        <dbReference type="SMART" id="SM00092"/>
    </source>
</evidence>
<evidence type="ECO:0000256" key="1">
    <source>
        <dbReference type="ARBA" id="ARBA00004613"/>
    </source>
</evidence>
<evidence type="ECO:0000256" key="5">
    <source>
        <dbReference type="ARBA" id="ARBA00022759"/>
    </source>
</evidence>
<evidence type="ECO:0000256" key="3">
    <source>
        <dbReference type="ARBA" id="ARBA00022525"/>
    </source>
</evidence>
<evidence type="ECO:0000256" key="2">
    <source>
        <dbReference type="ARBA" id="ARBA00005600"/>
    </source>
</evidence>
<keyword evidence="4" id="KW-0540">Nuclease</keyword>
<dbReference type="InterPro" id="IPR042402">
    <property type="entry name" value="EDDM3A/EDDM3B"/>
</dbReference>
<dbReference type="PANTHER" id="PTHR16788:SF0">
    <property type="entry name" value="EPIDIDYMAL SECRETORY PROTEIN E3-BETA"/>
    <property type="match status" value="1"/>
</dbReference>
<dbReference type="SUPFAM" id="SSF54076">
    <property type="entry name" value="RNase A-like"/>
    <property type="match status" value="2"/>
</dbReference>
<dbReference type="Proteomes" id="UP001177744">
    <property type="component" value="Unassembled WGS sequence"/>
</dbReference>
<dbReference type="GO" id="GO:0016787">
    <property type="term" value="F:hydrolase activity"/>
    <property type="evidence" value="ECO:0007669"/>
    <property type="project" value="UniProtKB-KW"/>
</dbReference>
<dbReference type="AlphaFoldDB" id="A0AA40HX20"/>
<feature type="signal peptide" evidence="7">
    <location>
        <begin position="1"/>
        <end position="28"/>
    </location>
</feature>
<name>A0AA40HX20_CNENI</name>
<dbReference type="GO" id="GO:0005576">
    <property type="term" value="C:extracellular region"/>
    <property type="evidence" value="ECO:0007669"/>
    <property type="project" value="UniProtKB-SubCell"/>
</dbReference>
<proteinExistence type="inferred from homology"/>
<dbReference type="EMBL" id="JAULJE010000009">
    <property type="protein sequence ID" value="KAK1338857.1"/>
    <property type="molecule type" value="Genomic_DNA"/>
</dbReference>
<keyword evidence="10" id="KW-1185">Reference proteome</keyword>
<comment type="similarity">
    <text evidence="2">Belongs to the pancreatic ribonuclease family.</text>
</comment>
<organism evidence="9 10">
    <name type="scientific">Cnephaeus nilssonii</name>
    <name type="common">Northern bat</name>
    <name type="synonym">Eptesicus nilssonii</name>
    <dbReference type="NCBI Taxonomy" id="3371016"/>
    <lineage>
        <taxon>Eukaryota</taxon>
        <taxon>Metazoa</taxon>
        <taxon>Chordata</taxon>
        <taxon>Craniata</taxon>
        <taxon>Vertebrata</taxon>
        <taxon>Euteleostomi</taxon>
        <taxon>Mammalia</taxon>
        <taxon>Eutheria</taxon>
        <taxon>Laurasiatheria</taxon>
        <taxon>Chiroptera</taxon>
        <taxon>Yangochiroptera</taxon>
        <taxon>Vespertilionidae</taxon>
        <taxon>Cnephaeus</taxon>
    </lineage>
</organism>
<keyword evidence="6" id="KW-0378">Hydrolase</keyword>
<keyword evidence="3" id="KW-0964">Secreted</keyword>
<dbReference type="PRINTS" id="PR00794">
    <property type="entry name" value="RIBONUCLEASE"/>
</dbReference>
<dbReference type="GO" id="GO:0003676">
    <property type="term" value="F:nucleic acid binding"/>
    <property type="evidence" value="ECO:0007669"/>
    <property type="project" value="InterPro"/>
</dbReference>
<dbReference type="PROSITE" id="PS00127">
    <property type="entry name" value="RNASE_PANCREATIC"/>
    <property type="match status" value="1"/>
</dbReference>
<dbReference type="SMART" id="SM00092">
    <property type="entry name" value="RNAse_Pc"/>
    <property type="match status" value="1"/>
</dbReference>
<dbReference type="PANTHER" id="PTHR16788">
    <property type="entry name" value="EPIDIDYMAL SECRETORY PROTEIN E3 ALPHA"/>
    <property type="match status" value="1"/>
</dbReference>
<protein>
    <recommendedName>
        <fullName evidence="8">Ribonuclease A-domain domain-containing protein</fullName>
    </recommendedName>
</protein>